<keyword evidence="3" id="KW-0732">Signal</keyword>
<feature type="chain" id="PRO_5018527582" evidence="3">
    <location>
        <begin position="26"/>
        <end position="343"/>
    </location>
</feature>
<feature type="transmembrane region" description="Helical" evidence="2">
    <location>
        <begin position="270"/>
        <end position="292"/>
    </location>
</feature>
<sequence>MRVHVHTKFCFLCVITFIFHHCNHCHVEGHDHASDLHQHSDLQISEAPYVRSTTVSPDSNSPEGPPLEEEQRYYIQQLFRRYGQKDRLDFQGFESLLHSLGLGSVQPDHKDPSSTPHQSPTNHSSDHHSHKEHRDEPALPSVTPTENPARTRKPGKVRGQGRSNKFPSTEAPPTDDHDHSGAHKDKRECLNLTQLLTYYGLQPDSVISKSEFTYLCPALLYQIDSRVCIRHYHQVDYLLLHNLLARLLPPLLSLLGVILVPILKQSCFKFLLTFLVALAVGTLSGDALLHLLPHVSPMDLKLLTSVSLMHHRTTKSHMCEKLPLREENIALQAQLGSHRGTIF</sequence>
<keyword evidence="2" id="KW-0812">Transmembrane</keyword>
<dbReference type="AlphaFoldDB" id="A0A3Q2FUN3"/>
<dbReference type="STRING" id="28743.ENSCVAP00000010865"/>
<evidence type="ECO:0000313" key="4">
    <source>
        <dbReference type="Ensembl" id="ENSCVAP00000010865.1"/>
    </source>
</evidence>
<dbReference type="Proteomes" id="UP000265020">
    <property type="component" value="Unassembled WGS sequence"/>
</dbReference>
<accession>A0A3Q2FUN3</accession>
<organism evidence="4 5">
    <name type="scientific">Cyprinodon variegatus</name>
    <name type="common">Sheepshead minnow</name>
    <dbReference type="NCBI Taxonomy" id="28743"/>
    <lineage>
        <taxon>Eukaryota</taxon>
        <taxon>Metazoa</taxon>
        <taxon>Chordata</taxon>
        <taxon>Craniata</taxon>
        <taxon>Vertebrata</taxon>
        <taxon>Euteleostomi</taxon>
        <taxon>Actinopterygii</taxon>
        <taxon>Neopterygii</taxon>
        <taxon>Teleostei</taxon>
        <taxon>Neoteleostei</taxon>
        <taxon>Acanthomorphata</taxon>
        <taxon>Ovalentaria</taxon>
        <taxon>Atherinomorphae</taxon>
        <taxon>Cyprinodontiformes</taxon>
        <taxon>Cyprinodontidae</taxon>
        <taxon>Cyprinodon</taxon>
    </lineage>
</organism>
<feature type="region of interest" description="Disordered" evidence="1">
    <location>
        <begin position="102"/>
        <end position="183"/>
    </location>
</feature>
<feature type="compositionally biased region" description="Basic and acidic residues" evidence="1">
    <location>
        <begin position="174"/>
        <end position="183"/>
    </location>
</feature>
<keyword evidence="2" id="KW-1133">Transmembrane helix</keyword>
<keyword evidence="5" id="KW-1185">Reference proteome</keyword>
<feature type="compositionally biased region" description="Basic and acidic residues" evidence="1">
    <location>
        <begin position="124"/>
        <end position="137"/>
    </location>
</feature>
<dbReference type="Ensembl" id="ENSCVAT00000029723.1">
    <property type="protein sequence ID" value="ENSCVAP00000010865.1"/>
    <property type="gene ID" value="ENSCVAG00000013046.1"/>
</dbReference>
<evidence type="ECO:0000256" key="3">
    <source>
        <dbReference type="SAM" id="SignalP"/>
    </source>
</evidence>
<protein>
    <submittedName>
        <fullName evidence="4">Uncharacterized protein</fullName>
    </submittedName>
</protein>
<reference evidence="4" key="1">
    <citation type="submission" date="2025-08" db="UniProtKB">
        <authorList>
            <consortium name="Ensembl"/>
        </authorList>
    </citation>
    <scope>IDENTIFICATION</scope>
</reference>
<proteinExistence type="predicted"/>
<evidence type="ECO:0000256" key="1">
    <source>
        <dbReference type="SAM" id="MobiDB-lite"/>
    </source>
</evidence>
<dbReference type="GO" id="GO:0005886">
    <property type="term" value="C:plasma membrane"/>
    <property type="evidence" value="ECO:0007669"/>
    <property type="project" value="TreeGrafter"/>
</dbReference>
<evidence type="ECO:0000256" key="2">
    <source>
        <dbReference type="SAM" id="Phobius"/>
    </source>
</evidence>
<dbReference type="OMA" id="CITHETR"/>
<reference evidence="4" key="2">
    <citation type="submission" date="2025-09" db="UniProtKB">
        <authorList>
            <consortium name="Ensembl"/>
        </authorList>
    </citation>
    <scope>IDENTIFICATION</scope>
</reference>
<dbReference type="PANTHER" id="PTHR12191">
    <property type="entry name" value="SOLUTE CARRIER FAMILY 39"/>
    <property type="match status" value="1"/>
</dbReference>
<name>A0A3Q2FUN3_CYPVA</name>
<dbReference type="GO" id="GO:0071578">
    <property type="term" value="P:zinc ion import across plasma membrane"/>
    <property type="evidence" value="ECO:0007669"/>
    <property type="project" value="TreeGrafter"/>
</dbReference>
<evidence type="ECO:0000313" key="5">
    <source>
        <dbReference type="Proteomes" id="UP000265020"/>
    </source>
</evidence>
<feature type="compositionally biased region" description="Polar residues" evidence="1">
    <location>
        <begin position="113"/>
        <end position="123"/>
    </location>
</feature>
<feature type="signal peptide" evidence="3">
    <location>
        <begin position="1"/>
        <end position="25"/>
    </location>
</feature>
<dbReference type="GO" id="GO:0030003">
    <property type="term" value="P:intracellular monoatomic cation homeostasis"/>
    <property type="evidence" value="ECO:0007669"/>
    <property type="project" value="TreeGrafter"/>
</dbReference>
<dbReference type="GO" id="GO:0005385">
    <property type="term" value="F:zinc ion transmembrane transporter activity"/>
    <property type="evidence" value="ECO:0007669"/>
    <property type="project" value="TreeGrafter"/>
</dbReference>
<dbReference type="GeneTree" id="ENSGT00940000160335"/>
<keyword evidence="2" id="KW-0472">Membrane</keyword>
<dbReference type="InterPro" id="IPR050799">
    <property type="entry name" value="ZIP_Transporter"/>
</dbReference>
<dbReference type="PANTHER" id="PTHR12191:SF14">
    <property type="entry name" value="ZINC TRANSPORTER ZIP10"/>
    <property type="match status" value="1"/>
</dbReference>
<feature type="transmembrane region" description="Helical" evidence="2">
    <location>
        <begin position="243"/>
        <end position="263"/>
    </location>
</feature>
<dbReference type="GO" id="GO:0140410">
    <property type="term" value="F:monoatomic cation:bicarbonate symporter activity"/>
    <property type="evidence" value="ECO:0007669"/>
    <property type="project" value="TreeGrafter"/>
</dbReference>